<name>D2PR67_KRIFD</name>
<proteinExistence type="predicted"/>
<gene>
    <name evidence="1" type="ordered locus">Kfla_3964</name>
</gene>
<reference evidence="1 2" key="2">
    <citation type="journal article" date="2010" name="Stand. Genomic Sci.">
        <title>Complete genome sequence of Kribbella flavida type strain (IFO 14399).</title>
        <authorList>
            <person name="Pukall R."/>
            <person name="Lapidus A."/>
            <person name="Glavina Del Rio T."/>
            <person name="Copeland A."/>
            <person name="Tice H."/>
            <person name="Cheng J.-F."/>
            <person name="Lucas S."/>
            <person name="Chen F."/>
            <person name="Nolan M."/>
            <person name="LaButti K."/>
            <person name="Pati A."/>
            <person name="Ivanova N."/>
            <person name="Mavrommatis K."/>
            <person name="Mikhailova N."/>
            <person name="Pitluck S."/>
            <person name="Bruce D."/>
            <person name="Goodwin L."/>
            <person name="Land M."/>
            <person name="Hauser L."/>
            <person name="Chang Y.-J."/>
            <person name="Jeffries C.D."/>
            <person name="Chen A."/>
            <person name="Palaniappan K."/>
            <person name="Chain P."/>
            <person name="Rohde M."/>
            <person name="Goeker M."/>
            <person name="Bristow J."/>
            <person name="Eisen J.A."/>
            <person name="Markowitz V."/>
            <person name="Hugenholtz P."/>
            <person name="Kyrpides N.C."/>
            <person name="Klenk H.-P."/>
            <person name="Brettin T."/>
        </authorList>
    </citation>
    <scope>NUCLEOTIDE SEQUENCE [LARGE SCALE GENOMIC DNA]</scope>
    <source>
        <strain evidence="2">DSM 17836 / JCM 10339 / NBRC 14399</strain>
    </source>
</reference>
<dbReference type="HOGENOM" id="CLU_2717121_0_0_11"/>
<protein>
    <submittedName>
        <fullName evidence="1">Uncharacterized protein</fullName>
    </submittedName>
</protein>
<dbReference type="KEGG" id="kfl:Kfla_3964"/>
<accession>D2PR67</accession>
<dbReference type="EMBL" id="CP001736">
    <property type="protein sequence ID" value="ADB33015.1"/>
    <property type="molecule type" value="Genomic_DNA"/>
</dbReference>
<dbReference type="eggNOG" id="COG3173">
    <property type="taxonomic scope" value="Bacteria"/>
</dbReference>
<keyword evidence="2" id="KW-1185">Reference proteome</keyword>
<sequence length="72" mass="7663">MGELRKQAAISFGPAAPDQVLAGYEGATSSQARDVAYWDAVAALNTPTELFSTTATTRRDAFLRMALAVLTQ</sequence>
<dbReference type="AlphaFoldDB" id="D2PR67"/>
<evidence type="ECO:0000313" key="2">
    <source>
        <dbReference type="Proteomes" id="UP000007967"/>
    </source>
</evidence>
<evidence type="ECO:0000313" key="1">
    <source>
        <dbReference type="EMBL" id="ADB33015.1"/>
    </source>
</evidence>
<dbReference type="Proteomes" id="UP000007967">
    <property type="component" value="Chromosome"/>
</dbReference>
<reference evidence="2" key="1">
    <citation type="submission" date="2009-09" db="EMBL/GenBank/DDBJ databases">
        <title>The complete genome of Kribbella flavida DSM 17836.</title>
        <authorList>
            <consortium name="US DOE Joint Genome Institute (JGI-PGF)"/>
            <person name="Lucas S."/>
            <person name="Copeland A."/>
            <person name="Lapidus A."/>
            <person name="Glavina del Rio T."/>
            <person name="Dalin E."/>
            <person name="Tice H."/>
            <person name="Bruce D."/>
            <person name="Goodwin L."/>
            <person name="Pitluck S."/>
            <person name="Kyrpides N."/>
            <person name="Mavromatis K."/>
            <person name="Ivanova N."/>
            <person name="Saunders E."/>
            <person name="Brettin T."/>
            <person name="Detter J.C."/>
            <person name="Han C."/>
            <person name="Larimer F."/>
            <person name="Land M."/>
            <person name="Hauser L."/>
            <person name="Markowitz V."/>
            <person name="Cheng J.-F."/>
            <person name="Hugenholtz P."/>
            <person name="Woyke T."/>
            <person name="Wu D."/>
            <person name="Pukall R."/>
            <person name="Klenk H.-P."/>
            <person name="Eisen J.A."/>
        </authorList>
    </citation>
    <scope>NUCLEOTIDE SEQUENCE [LARGE SCALE GENOMIC DNA]</scope>
    <source>
        <strain evidence="2">DSM 17836 / JCM 10339 / NBRC 14399</strain>
    </source>
</reference>
<organism evidence="1 2">
    <name type="scientific">Kribbella flavida (strain DSM 17836 / JCM 10339 / NBRC 14399)</name>
    <dbReference type="NCBI Taxonomy" id="479435"/>
    <lineage>
        <taxon>Bacteria</taxon>
        <taxon>Bacillati</taxon>
        <taxon>Actinomycetota</taxon>
        <taxon>Actinomycetes</taxon>
        <taxon>Propionibacteriales</taxon>
        <taxon>Kribbellaceae</taxon>
        <taxon>Kribbella</taxon>
    </lineage>
</organism>